<accession>A0ABT5TUA1</accession>
<keyword evidence="3" id="KW-1185">Reference proteome</keyword>
<proteinExistence type="inferred from homology"/>
<name>A0ABT5TUA1_9MICO</name>
<dbReference type="PANTHER" id="PTHR45688">
    <property type="match status" value="1"/>
</dbReference>
<evidence type="ECO:0000313" key="3">
    <source>
        <dbReference type="Proteomes" id="UP001165561"/>
    </source>
</evidence>
<dbReference type="InterPro" id="IPR015424">
    <property type="entry name" value="PyrdxlP-dep_Trfase"/>
</dbReference>
<dbReference type="InterPro" id="IPR015422">
    <property type="entry name" value="PyrdxlP-dep_Trfase_small"/>
</dbReference>
<dbReference type="EMBL" id="JARACI010000030">
    <property type="protein sequence ID" value="MDD9204864.1"/>
    <property type="molecule type" value="Genomic_DNA"/>
</dbReference>
<comment type="caution">
    <text evidence="2">The sequence shown here is derived from an EMBL/GenBank/DDBJ whole genome shotgun (WGS) entry which is preliminary data.</text>
</comment>
<gene>
    <name evidence="2" type="ORF">PU560_00125</name>
</gene>
<organism evidence="2 3">
    <name type="scientific">Georgenia halotolerans</name>
    <dbReference type="NCBI Taxonomy" id="3028317"/>
    <lineage>
        <taxon>Bacteria</taxon>
        <taxon>Bacillati</taxon>
        <taxon>Actinomycetota</taxon>
        <taxon>Actinomycetes</taxon>
        <taxon>Micrococcales</taxon>
        <taxon>Bogoriellaceae</taxon>
        <taxon>Georgenia</taxon>
    </lineage>
</organism>
<evidence type="ECO:0000256" key="1">
    <source>
        <dbReference type="ARBA" id="ARBA00008954"/>
    </source>
</evidence>
<dbReference type="SUPFAM" id="SSF53383">
    <property type="entry name" value="PLP-dependent transferases"/>
    <property type="match status" value="1"/>
</dbReference>
<reference evidence="2" key="1">
    <citation type="submission" date="2023-02" db="EMBL/GenBank/DDBJ databases">
        <title>Georgenia sp.10Sc9-8, isolated from a soil sample collected from the Taklamakan desert.</title>
        <authorList>
            <person name="Liu S."/>
        </authorList>
    </citation>
    <scope>NUCLEOTIDE SEQUENCE</scope>
    <source>
        <strain evidence="2">10Sc9-8</strain>
    </source>
</reference>
<feature type="non-terminal residue" evidence="2">
    <location>
        <position position="75"/>
    </location>
</feature>
<keyword evidence="2" id="KW-0032">Aminotransferase</keyword>
<protein>
    <submittedName>
        <fullName evidence="2">Aspartate aminotransferase family protein</fullName>
    </submittedName>
</protein>
<dbReference type="PANTHER" id="PTHR45688:SF13">
    <property type="entry name" value="ALANINE--GLYOXYLATE AMINOTRANSFERASE 2-LIKE"/>
    <property type="match status" value="1"/>
</dbReference>
<keyword evidence="2" id="KW-0808">Transferase</keyword>
<comment type="similarity">
    <text evidence="1">Belongs to the class-III pyridoxal-phosphate-dependent aminotransferase family.</text>
</comment>
<dbReference type="GO" id="GO:0008483">
    <property type="term" value="F:transaminase activity"/>
    <property type="evidence" value="ECO:0007669"/>
    <property type="project" value="UniProtKB-KW"/>
</dbReference>
<sequence length="75" mass="8175">MENARVQGERMGRGLAELAQRHPVIGDIRGRGLFYGIELVKNRETRAPLVPFGATPAQAAPMNAVTSAAWERGLF</sequence>
<dbReference type="Proteomes" id="UP001165561">
    <property type="component" value="Unassembled WGS sequence"/>
</dbReference>
<dbReference type="Gene3D" id="3.90.1150.10">
    <property type="entry name" value="Aspartate Aminotransferase, domain 1"/>
    <property type="match status" value="1"/>
</dbReference>
<evidence type="ECO:0000313" key="2">
    <source>
        <dbReference type="EMBL" id="MDD9204864.1"/>
    </source>
</evidence>